<name>A0A1U9Z7N9_9HYPH</name>
<evidence type="ECO:0000313" key="2">
    <source>
        <dbReference type="Proteomes" id="UP000191135"/>
    </source>
</evidence>
<dbReference type="SUPFAM" id="SSF47240">
    <property type="entry name" value="Ferritin-like"/>
    <property type="match status" value="1"/>
</dbReference>
<dbReference type="InterPro" id="IPR012347">
    <property type="entry name" value="Ferritin-like"/>
</dbReference>
<proteinExistence type="predicted"/>
<geneLocation type="plasmid" evidence="2">
    <name>pmm593</name>
</geneLocation>
<accession>A0A1U9Z7N9</accession>
<dbReference type="EMBL" id="CP020331">
    <property type="protein sequence ID" value="AQZ53698.1"/>
    <property type="molecule type" value="Genomic_DNA"/>
</dbReference>
<evidence type="ECO:0000313" key="1">
    <source>
        <dbReference type="EMBL" id="AQZ53698.1"/>
    </source>
</evidence>
<protein>
    <submittedName>
        <fullName evidence="1">Uncharacterized protein</fullName>
    </submittedName>
</protein>
<organism evidence="1 2">
    <name type="scientific">Martelella mediterranea DSM 17316</name>
    <dbReference type="NCBI Taxonomy" id="1122214"/>
    <lineage>
        <taxon>Bacteria</taxon>
        <taxon>Pseudomonadati</taxon>
        <taxon>Pseudomonadota</taxon>
        <taxon>Alphaproteobacteria</taxon>
        <taxon>Hyphomicrobiales</taxon>
        <taxon>Aurantimonadaceae</taxon>
        <taxon>Martelella</taxon>
    </lineage>
</organism>
<sequence length="181" mass="19482">MVLPVGGLTRTEDSDMAMNSLKDIYLDQLQDIWSANTQCLPVVTELGRAAQDEELSEALIDGGNGIADGIAQIEKLCNDHGIKPNAEHCMGMEGLVKEARKHGLSDEITDADVRDAAIIPQYQRMVHYALAGYGTLSAFANRLGLDGDAAILKNCLDQTYDGDRRMTEIATKGGVNKDAAS</sequence>
<dbReference type="KEGG" id="mmed:Mame_04406"/>
<dbReference type="PANTHER" id="PTHR30565:SF9">
    <property type="entry name" value="PROTEIN YCIF"/>
    <property type="match status" value="1"/>
</dbReference>
<gene>
    <name evidence="1" type="ORF">Mame_04406</name>
</gene>
<reference evidence="1 2" key="1">
    <citation type="submission" date="2017-03" db="EMBL/GenBank/DDBJ databases">
        <title>Foreign affairs: Plasmid Transfer between Roseobacters and Rhizobia.</title>
        <authorList>
            <person name="Bartling P."/>
            <person name="Bunk B."/>
            <person name="Overmann J."/>
            <person name="Brinkmann H."/>
            <person name="Petersen J."/>
        </authorList>
    </citation>
    <scope>NUCLEOTIDE SEQUENCE [LARGE SCALE GENOMIC DNA]</scope>
    <source>
        <strain evidence="1 2">MACL11</strain>
        <plasmid evidence="2">Plasmid pmm593</plasmid>
    </source>
</reference>
<dbReference type="AlphaFoldDB" id="A0A1U9Z7N9"/>
<dbReference type="Pfam" id="PF05974">
    <property type="entry name" value="DUF892"/>
    <property type="match status" value="1"/>
</dbReference>
<keyword evidence="1" id="KW-0614">Plasmid</keyword>
<dbReference type="CDD" id="cd07909">
    <property type="entry name" value="YciF"/>
    <property type="match status" value="1"/>
</dbReference>
<dbReference type="PANTHER" id="PTHR30565">
    <property type="entry name" value="PROTEIN YCIF"/>
    <property type="match status" value="1"/>
</dbReference>
<dbReference type="InterPro" id="IPR010287">
    <property type="entry name" value="DUF892_YciF-like"/>
</dbReference>
<dbReference type="Proteomes" id="UP000191135">
    <property type="component" value="Plasmid pMM593"/>
</dbReference>
<keyword evidence="2" id="KW-1185">Reference proteome</keyword>
<dbReference type="Gene3D" id="1.20.1260.10">
    <property type="match status" value="1"/>
</dbReference>
<dbReference type="eggNOG" id="COG3685">
    <property type="taxonomic scope" value="Bacteria"/>
</dbReference>
<dbReference type="InterPro" id="IPR047114">
    <property type="entry name" value="YciF"/>
</dbReference>
<dbReference type="InterPro" id="IPR009078">
    <property type="entry name" value="Ferritin-like_SF"/>
</dbReference>